<keyword evidence="8" id="KW-0862">Zinc</keyword>
<evidence type="ECO:0000256" key="16">
    <source>
        <dbReference type="ARBA" id="ARBA00048348"/>
    </source>
</evidence>
<dbReference type="EC" id="4.2.1.1" evidence="4"/>
<feature type="non-terminal residue" evidence="18">
    <location>
        <position position="1"/>
    </location>
</feature>
<dbReference type="GO" id="GO:0005737">
    <property type="term" value="C:cytoplasm"/>
    <property type="evidence" value="ECO:0007669"/>
    <property type="project" value="UniProtKB-SubCell"/>
</dbReference>
<dbReference type="AlphaFoldDB" id="A0A091WUL7"/>
<evidence type="ECO:0000259" key="17">
    <source>
        <dbReference type="PROSITE" id="PS51144"/>
    </source>
</evidence>
<dbReference type="InterPro" id="IPR023561">
    <property type="entry name" value="Carbonic_anhydrase_a-class"/>
</dbReference>
<dbReference type="InterPro" id="IPR001148">
    <property type="entry name" value="CA_dom"/>
</dbReference>
<proteinExistence type="inferred from homology"/>
<evidence type="ECO:0000256" key="7">
    <source>
        <dbReference type="ARBA" id="ARBA00022723"/>
    </source>
</evidence>
<reference evidence="18 19" key="1">
    <citation type="submission" date="2014-04" db="EMBL/GenBank/DDBJ databases">
        <title>Genome evolution of avian class.</title>
        <authorList>
            <person name="Zhang G."/>
            <person name="Li C."/>
        </authorList>
    </citation>
    <scope>NUCLEOTIDE SEQUENCE [LARGE SCALE GENOMIC DNA]</scope>
    <source>
        <strain evidence="18">BGI_N306</strain>
    </source>
</reference>
<evidence type="ECO:0000256" key="10">
    <source>
        <dbReference type="ARBA" id="ARBA00030838"/>
    </source>
</evidence>
<dbReference type="InterPro" id="IPR036398">
    <property type="entry name" value="CA_dom_sf"/>
</dbReference>
<evidence type="ECO:0000256" key="13">
    <source>
        <dbReference type="ARBA" id="ARBA00039139"/>
    </source>
</evidence>
<evidence type="ECO:0000256" key="3">
    <source>
        <dbReference type="ARBA" id="ARBA00010718"/>
    </source>
</evidence>
<dbReference type="STRING" id="30419.A0A091WUL7"/>
<dbReference type="GO" id="GO:0008270">
    <property type="term" value="F:zinc ion binding"/>
    <property type="evidence" value="ECO:0007669"/>
    <property type="project" value="InterPro"/>
</dbReference>
<sequence>VAKRDCQPPTDIRHKEVKKDASLGLLQITWKHSTRKEISNVGHSFHMYFEDKDNQSVLTGKPLTETPKLQQFCFLWGQTDGQGSEHTVDGRKCASEALHLIHWNGDKYSKVAEALDKLDGFAIVTVFLKLGLCNKNLKGVLKALDSVKTK</sequence>
<name>A0A091WUL7_OPIHO</name>
<dbReference type="Proteomes" id="UP000053605">
    <property type="component" value="Unassembled WGS sequence"/>
</dbReference>
<dbReference type="GO" id="GO:0004089">
    <property type="term" value="F:carbonate dehydratase activity"/>
    <property type="evidence" value="ECO:0007669"/>
    <property type="project" value="UniProtKB-EC"/>
</dbReference>
<evidence type="ECO:0000313" key="19">
    <source>
        <dbReference type="Proteomes" id="UP000053605"/>
    </source>
</evidence>
<evidence type="ECO:0000256" key="2">
    <source>
        <dbReference type="ARBA" id="ARBA00004496"/>
    </source>
</evidence>
<organism evidence="18 19">
    <name type="scientific">Opisthocomus hoazin</name>
    <name type="common">Hoatzin</name>
    <name type="synonym">Phasianus hoazin</name>
    <dbReference type="NCBI Taxonomy" id="30419"/>
    <lineage>
        <taxon>Eukaryota</taxon>
        <taxon>Metazoa</taxon>
        <taxon>Chordata</taxon>
        <taxon>Craniata</taxon>
        <taxon>Vertebrata</taxon>
        <taxon>Euteleostomi</taxon>
        <taxon>Archelosauria</taxon>
        <taxon>Archosauria</taxon>
        <taxon>Dinosauria</taxon>
        <taxon>Saurischia</taxon>
        <taxon>Theropoda</taxon>
        <taxon>Coelurosauria</taxon>
        <taxon>Aves</taxon>
        <taxon>Neognathae</taxon>
        <taxon>Neoaves</taxon>
        <taxon>Opisthocomiformes</taxon>
        <taxon>Opisthocomidae</taxon>
        <taxon>Opisthocomus</taxon>
    </lineage>
</organism>
<evidence type="ECO:0000256" key="6">
    <source>
        <dbReference type="ARBA" id="ARBA00022490"/>
    </source>
</evidence>
<dbReference type="Pfam" id="PF00194">
    <property type="entry name" value="Carb_anhydrase"/>
    <property type="match status" value="1"/>
</dbReference>
<evidence type="ECO:0000256" key="11">
    <source>
        <dbReference type="ARBA" id="ARBA00031292"/>
    </source>
</evidence>
<evidence type="ECO:0000256" key="4">
    <source>
        <dbReference type="ARBA" id="ARBA00012925"/>
    </source>
</evidence>
<protein>
    <recommendedName>
        <fullName evidence="5">Carbonic anhydrase 1</fullName>
        <ecNumber evidence="4">4.2.1.1</ecNumber>
        <ecNumber evidence="13">4.2.1.69</ecNumber>
    </recommendedName>
    <alternativeName>
        <fullName evidence="10">Carbonate dehydratase I</fullName>
    </alternativeName>
    <alternativeName>
        <fullName evidence="11">Carbonic anhydrase I</fullName>
    </alternativeName>
    <alternativeName>
        <fullName evidence="14">Cyanamide hydratase CA1</fullName>
    </alternativeName>
</protein>
<dbReference type="EMBL" id="KK734216">
    <property type="protein sequence ID" value="KFR05141.1"/>
    <property type="molecule type" value="Genomic_DNA"/>
</dbReference>
<evidence type="ECO:0000256" key="8">
    <source>
        <dbReference type="ARBA" id="ARBA00022833"/>
    </source>
</evidence>
<dbReference type="PhylomeDB" id="A0A091WUL7"/>
<keyword evidence="19" id="KW-1185">Reference proteome</keyword>
<evidence type="ECO:0000256" key="15">
    <source>
        <dbReference type="ARBA" id="ARBA00045744"/>
    </source>
</evidence>
<comment type="similarity">
    <text evidence="3">Belongs to the alpha-carbonic anhydrase family.</text>
</comment>
<dbReference type="GO" id="GO:0018820">
    <property type="term" value="F:cyanamide hydratase activity"/>
    <property type="evidence" value="ECO:0007669"/>
    <property type="project" value="UniProtKB-EC"/>
</dbReference>
<evidence type="ECO:0000256" key="12">
    <source>
        <dbReference type="ARBA" id="ARBA00036058"/>
    </source>
</evidence>
<keyword evidence="9" id="KW-0456">Lyase</keyword>
<evidence type="ECO:0000256" key="9">
    <source>
        <dbReference type="ARBA" id="ARBA00023239"/>
    </source>
</evidence>
<dbReference type="PROSITE" id="PS51144">
    <property type="entry name" value="ALPHA_CA_2"/>
    <property type="match status" value="1"/>
</dbReference>
<dbReference type="SUPFAM" id="SSF51069">
    <property type="entry name" value="Carbonic anhydrase"/>
    <property type="match status" value="1"/>
</dbReference>
<dbReference type="Gene3D" id="3.10.200.10">
    <property type="entry name" value="Alpha carbonic anhydrase"/>
    <property type="match status" value="1"/>
</dbReference>
<keyword evidence="7" id="KW-0479">Metal-binding</keyword>
<dbReference type="PANTHER" id="PTHR18952:SF282">
    <property type="entry name" value="CARBONIC ANHYDRASE 1"/>
    <property type="match status" value="1"/>
</dbReference>
<gene>
    <name evidence="18" type="ORF">N306_08001</name>
</gene>
<dbReference type="EC" id="4.2.1.69" evidence="13"/>
<evidence type="ECO:0000256" key="14">
    <source>
        <dbReference type="ARBA" id="ARBA00042770"/>
    </source>
</evidence>
<dbReference type="SMART" id="SM01057">
    <property type="entry name" value="Carb_anhydrase"/>
    <property type="match status" value="1"/>
</dbReference>
<evidence type="ECO:0000256" key="5">
    <source>
        <dbReference type="ARBA" id="ARBA00014181"/>
    </source>
</evidence>
<feature type="non-terminal residue" evidence="18">
    <location>
        <position position="150"/>
    </location>
</feature>
<comment type="catalytic activity">
    <reaction evidence="12">
        <text>urea = cyanamide + H2O</text>
        <dbReference type="Rhea" id="RHEA:23056"/>
        <dbReference type="ChEBI" id="CHEBI:15377"/>
        <dbReference type="ChEBI" id="CHEBI:16199"/>
        <dbReference type="ChEBI" id="CHEBI:16698"/>
        <dbReference type="EC" id="4.2.1.69"/>
    </reaction>
</comment>
<evidence type="ECO:0000256" key="1">
    <source>
        <dbReference type="ARBA" id="ARBA00001947"/>
    </source>
</evidence>
<comment type="cofactor">
    <cofactor evidence="1">
        <name>Zn(2+)</name>
        <dbReference type="ChEBI" id="CHEBI:29105"/>
    </cofactor>
</comment>
<feature type="domain" description="Alpha-carbonic anhydrase" evidence="17">
    <location>
        <begin position="1"/>
        <end position="150"/>
    </location>
</feature>
<comment type="function">
    <text evidence="15">Catalyzes the reversible hydration of carbon dioxide. Can hydrate cyanamide to urea.</text>
</comment>
<dbReference type="PANTHER" id="PTHR18952">
    <property type="entry name" value="CARBONIC ANHYDRASE"/>
    <property type="match status" value="1"/>
</dbReference>
<keyword evidence="6" id="KW-0963">Cytoplasm</keyword>
<comment type="catalytic activity">
    <reaction evidence="16">
        <text>hydrogencarbonate + H(+) = CO2 + H2O</text>
        <dbReference type="Rhea" id="RHEA:10748"/>
        <dbReference type="ChEBI" id="CHEBI:15377"/>
        <dbReference type="ChEBI" id="CHEBI:15378"/>
        <dbReference type="ChEBI" id="CHEBI:16526"/>
        <dbReference type="ChEBI" id="CHEBI:17544"/>
        <dbReference type="EC" id="4.2.1.1"/>
    </reaction>
</comment>
<evidence type="ECO:0000313" key="18">
    <source>
        <dbReference type="EMBL" id="KFR05141.1"/>
    </source>
</evidence>
<comment type="subcellular location">
    <subcellularLocation>
        <location evidence="2">Cytoplasm</location>
    </subcellularLocation>
</comment>
<accession>A0A091WUL7</accession>